<keyword evidence="4" id="KW-0808">Transferase</keyword>
<evidence type="ECO:0000259" key="3">
    <source>
        <dbReference type="PROSITE" id="PS50405"/>
    </source>
</evidence>
<dbReference type="InterPro" id="IPR040079">
    <property type="entry name" value="Glutathione_S-Trfase"/>
</dbReference>
<reference evidence="4 5" key="1">
    <citation type="submission" date="2015-09" db="EMBL/GenBank/DDBJ databases">
        <title>Atta colombica WGS genome.</title>
        <authorList>
            <person name="Nygaard S."/>
            <person name="Hu H."/>
            <person name="Boomsma J."/>
            <person name="Zhang G."/>
        </authorList>
    </citation>
    <scope>NUCLEOTIDE SEQUENCE [LARGE SCALE GENOMIC DNA]</scope>
    <source>
        <strain evidence="4">Treedump-2</strain>
        <tissue evidence="4">Whole body</tissue>
    </source>
</reference>
<dbReference type="FunFam" id="1.20.1050.10:FF:000007">
    <property type="entry name" value="Glutathione S-transferase 1-1"/>
    <property type="match status" value="1"/>
</dbReference>
<dbReference type="InterPro" id="IPR004046">
    <property type="entry name" value="GST_C"/>
</dbReference>
<dbReference type="InterPro" id="IPR036249">
    <property type="entry name" value="Thioredoxin-like_sf"/>
</dbReference>
<evidence type="ECO:0000259" key="2">
    <source>
        <dbReference type="PROSITE" id="PS50404"/>
    </source>
</evidence>
<dbReference type="SUPFAM" id="SSF47616">
    <property type="entry name" value="GST C-terminal domain-like"/>
    <property type="match status" value="1"/>
</dbReference>
<dbReference type="PANTHER" id="PTHR43969:SF9">
    <property type="entry name" value="GLUTATHIONE S TRANSFERASE D10, ISOFORM A-RELATED"/>
    <property type="match status" value="1"/>
</dbReference>
<dbReference type="Gene3D" id="1.20.1050.10">
    <property type="match status" value="1"/>
</dbReference>
<sequence length="232" mass="26537">MPSGIEGCASTTERTFERHFATLDMVSLTSLTVRKKDGTKEFKYDSLLVKSNLLRQDKINPQHTIPVIDDNGFILWESRAIMAYLVSKYARNDSLYPKDTKERAKVDQMMYFDGGTLWPKIFNCYMPFCRGQADSVNEADVAQLEKSFEVLNAFLDGKEFATGDNLTIADFTISTTICVVLCFDFDISRYDNVAAYYERCKENLERFGFEEVHAMGVKAFTEMYHANLQESS</sequence>
<dbReference type="SFLD" id="SFLDG00358">
    <property type="entry name" value="Main_(cytGST)"/>
    <property type="match status" value="1"/>
</dbReference>
<dbReference type="PROSITE" id="PS50404">
    <property type="entry name" value="GST_NTER"/>
    <property type="match status" value="1"/>
</dbReference>
<feature type="domain" description="GST N-terminal" evidence="2">
    <location>
        <begin position="1"/>
        <end position="93"/>
    </location>
</feature>
<gene>
    <name evidence="4" type="ORF">ALC53_11235</name>
</gene>
<dbReference type="AlphaFoldDB" id="A0A195B2S2"/>
<feature type="domain" description="GST C-terminal" evidence="3">
    <location>
        <begin position="99"/>
        <end position="220"/>
    </location>
</feature>
<dbReference type="Proteomes" id="UP000078540">
    <property type="component" value="Unassembled WGS sequence"/>
</dbReference>
<dbReference type="InterPro" id="IPR036282">
    <property type="entry name" value="Glutathione-S-Trfase_C_sf"/>
</dbReference>
<dbReference type="Gene3D" id="3.40.30.10">
    <property type="entry name" value="Glutaredoxin"/>
    <property type="match status" value="1"/>
</dbReference>
<dbReference type="STRING" id="520822.A0A195B2S2"/>
<dbReference type="EMBL" id="KQ976662">
    <property type="protein sequence ID" value="KYM78580.1"/>
    <property type="molecule type" value="Genomic_DNA"/>
</dbReference>
<dbReference type="GO" id="GO:0004364">
    <property type="term" value="F:glutathione transferase activity"/>
    <property type="evidence" value="ECO:0007669"/>
    <property type="project" value="TreeGrafter"/>
</dbReference>
<dbReference type="SFLD" id="SFLDS00019">
    <property type="entry name" value="Glutathione_Transferase_(cytos"/>
    <property type="match status" value="1"/>
</dbReference>
<dbReference type="InterPro" id="IPR010987">
    <property type="entry name" value="Glutathione-S-Trfase_C-like"/>
</dbReference>
<keyword evidence="5" id="KW-1185">Reference proteome</keyword>
<evidence type="ECO:0000256" key="1">
    <source>
        <dbReference type="ARBA" id="ARBA00011738"/>
    </source>
</evidence>
<dbReference type="CDD" id="cd03177">
    <property type="entry name" value="GST_C_Delta_Epsilon"/>
    <property type="match status" value="1"/>
</dbReference>
<protein>
    <submittedName>
        <fullName evidence="4">Glutathione S-transferase D5</fullName>
    </submittedName>
</protein>
<dbReference type="GO" id="GO:0006749">
    <property type="term" value="P:glutathione metabolic process"/>
    <property type="evidence" value="ECO:0007669"/>
    <property type="project" value="TreeGrafter"/>
</dbReference>
<comment type="subunit">
    <text evidence="1">Homodimer.</text>
</comment>
<dbReference type="Pfam" id="PF13417">
    <property type="entry name" value="GST_N_3"/>
    <property type="match status" value="1"/>
</dbReference>
<organism evidence="4 5">
    <name type="scientific">Atta colombica</name>
    <dbReference type="NCBI Taxonomy" id="520822"/>
    <lineage>
        <taxon>Eukaryota</taxon>
        <taxon>Metazoa</taxon>
        <taxon>Ecdysozoa</taxon>
        <taxon>Arthropoda</taxon>
        <taxon>Hexapoda</taxon>
        <taxon>Insecta</taxon>
        <taxon>Pterygota</taxon>
        <taxon>Neoptera</taxon>
        <taxon>Endopterygota</taxon>
        <taxon>Hymenoptera</taxon>
        <taxon>Apocrita</taxon>
        <taxon>Aculeata</taxon>
        <taxon>Formicoidea</taxon>
        <taxon>Formicidae</taxon>
        <taxon>Myrmicinae</taxon>
        <taxon>Atta</taxon>
    </lineage>
</organism>
<evidence type="ECO:0000313" key="5">
    <source>
        <dbReference type="Proteomes" id="UP000078540"/>
    </source>
</evidence>
<proteinExistence type="predicted"/>
<evidence type="ECO:0000313" key="4">
    <source>
        <dbReference type="EMBL" id="KYM78580.1"/>
    </source>
</evidence>
<dbReference type="SUPFAM" id="SSF52833">
    <property type="entry name" value="Thioredoxin-like"/>
    <property type="match status" value="1"/>
</dbReference>
<dbReference type="PROSITE" id="PS50405">
    <property type="entry name" value="GST_CTER"/>
    <property type="match status" value="1"/>
</dbReference>
<dbReference type="InterPro" id="IPR004045">
    <property type="entry name" value="Glutathione_S-Trfase_N"/>
</dbReference>
<accession>A0A195B2S2</accession>
<dbReference type="Pfam" id="PF00043">
    <property type="entry name" value="GST_C"/>
    <property type="match status" value="1"/>
</dbReference>
<name>A0A195B2S2_9HYME</name>
<dbReference type="PANTHER" id="PTHR43969">
    <property type="entry name" value="GLUTATHIONE S TRANSFERASE D10, ISOFORM A-RELATED"/>
    <property type="match status" value="1"/>
</dbReference>